<dbReference type="Proteomes" id="UP000619293">
    <property type="component" value="Unassembled WGS sequence"/>
</dbReference>
<dbReference type="PRINTS" id="PR00455">
    <property type="entry name" value="HTHTETR"/>
</dbReference>
<dbReference type="Gene3D" id="1.10.357.10">
    <property type="entry name" value="Tetracycline Repressor, domain 2"/>
    <property type="match status" value="1"/>
</dbReference>
<dbReference type="InterPro" id="IPR004111">
    <property type="entry name" value="Repressor_TetR_C"/>
</dbReference>
<dbReference type="AlphaFoldDB" id="A0A8J3NRK6"/>
<dbReference type="InterPro" id="IPR050109">
    <property type="entry name" value="HTH-type_TetR-like_transc_reg"/>
</dbReference>
<protein>
    <submittedName>
        <fullName evidence="6">TetR family transcriptional regulator</fullName>
    </submittedName>
</protein>
<keyword evidence="1" id="KW-0805">Transcription regulation</keyword>
<proteinExistence type="predicted"/>
<dbReference type="GO" id="GO:0000976">
    <property type="term" value="F:transcription cis-regulatory region binding"/>
    <property type="evidence" value="ECO:0007669"/>
    <property type="project" value="TreeGrafter"/>
</dbReference>
<feature type="domain" description="HTH tetR-type" evidence="5">
    <location>
        <begin position="19"/>
        <end position="79"/>
    </location>
</feature>
<keyword evidence="3" id="KW-0804">Transcription</keyword>
<dbReference type="PANTHER" id="PTHR30055">
    <property type="entry name" value="HTH-TYPE TRANSCRIPTIONAL REGULATOR RUTR"/>
    <property type="match status" value="1"/>
</dbReference>
<accession>A0A8J3NRK6</accession>
<dbReference type="SUPFAM" id="SSF46689">
    <property type="entry name" value="Homeodomain-like"/>
    <property type="match status" value="1"/>
</dbReference>
<dbReference type="EMBL" id="BONG01000016">
    <property type="protein sequence ID" value="GIF89503.1"/>
    <property type="molecule type" value="Genomic_DNA"/>
</dbReference>
<evidence type="ECO:0000256" key="3">
    <source>
        <dbReference type="ARBA" id="ARBA00023163"/>
    </source>
</evidence>
<evidence type="ECO:0000256" key="2">
    <source>
        <dbReference type="ARBA" id="ARBA00023125"/>
    </source>
</evidence>
<evidence type="ECO:0000313" key="7">
    <source>
        <dbReference type="Proteomes" id="UP000619293"/>
    </source>
</evidence>
<evidence type="ECO:0000313" key="6">
    <source>
        <dbReference type="EMBL" id="GIF89503.1"/>
    </source>
</evidence>
<sequence length="235" mass="25632">MKGLMSLATRSSRTESRPALSRDRVLRAAIELADEGGIGAVTMRRLAESLGAEAMSLYHHVANKEQVLDGVVDVIATEINEVVGRITLPTRGAAWQSAARERILTARRLLLRHRWAPSVFESRTTTSPAVLLYYDGLIGIMRDGGFSNDLAHRAMHALGSRALGFSQELFTPGDGPATGEPDPVMASMAARLPHLVGMLAEVMHDDPDSTLGWCDDQAEFEFGLDLLLDGLDRRR</sequence>
<evidence type="ECO:0000256" key="1">
    <source>
        <dbReference type="ARBA" id="ARBA00023015"/>
    </source>
</evidence>
<dbReference type="InterPro" id="IPR001647">
    <property type="entry name" value="HTH_TetR"/>
</dbReference>
<organism evidence="6 7">
    <name type="scientific">Catellatospora chokoriensis</name>
    <dbReference type="NCBI Taxonomy" id="310353"/>
    <lineage>
        <taxon>Bacteria</taxon>
        <taxon>Bacillati</taxon>
        <taxon>Actinomycetota</taxon>
        <taxon>Actinomycetes</taxon>
        <taxon>Micromonosporales</taxon>
        <taxon>Micromonosporaceae</taxon>
        <taxon>Catellatospora</taxon>
    </lineage>
</organism>
<dbReference type="SUPFAM" id="SSF48498">
    <property type="entry name" value="Tetracyclin repressor-like, C-terminal domain"/>
    <property type="match status" value="1"/>
</dbReference>
<dbReference type="InterPro" id="IPR009057">
    <property type="entry name" value="Homeodomain-like_sf"/>
</dbReference>
<dbReference type="PROSITE" id="PS50977">
    <property type="entry name" value="HTH_TETR_2"/>
    <property type="match status" value="1"/>
</dbReference>
<comment type="caution">
    <text evidence="6">The sequence shown here is derived from an EMBL/GenBank/DDBJ whole genome shotgun (WGS) entry which is preliminary data.</text>
</comment>
<feature type="DNA-binding region" description="H-T-H motif" evidence="4">
    <location>
        <begin position="42"/>
        <end position="61"/>
    </location>
</feature>
<dbReference type="Gene3D" id="1.10.10.60">
    <property type="entry name" value="Homeodomain-like"/>
    <property type="match status" value="1"/>
</dbReference>
<reference evidence="6 7" key="1">
    <citation type="submission" date="2021-01" db="EMBL/GenBank/DDBJ databases">
        <title>Whole genome shotgun sequence of Catellatospora chokoriensis NBRC 107358.</title>
        <authorList>
            <person name="Komaki H."/>
            <person name="Tamura T."/>
        </authorList>
    </citation>
    <scope>NUCLEOTIDE SEQUENCE [LARGE SCALE GENOMIC DNA]</scope>
    <source>
        <strain evidence="6 7">NBRC 107358</strain>
    </source>
</reference>
<dbReference type="Pfam" id="PF00440">
    <property type="entry name" value="TetR_N"/>
    <property type="match status" value="1"/>
</dbReference>
<dbReference type="InterPro" id="IPR036271">
    <property type="entry name" value="Tet_transcr_reg_TetR-rel_C_sf"/>
</dbReference>
<evidence type="ECO:0000256" key="4">
    <source>
        <dbReference type="PROSITE-ProRule" id="PRU00335"/>
    </source>
</evidence>
<dbReference type="GO" id="GO:0003700">
    <property type="term" value="F:DNA-binding transcription factor activity"/>
    <property type="evidence" value="ECO:0007669"/>
    <property type="project" value="TreeGrafter"/>
</dbReference>
<gene>
    <name evidence="6" type="ORF">Cch02nite_29470</name>
</gene>
<evidence type="ECO:0000259" key="5">
    <source>
        <dbReference type="PROSITE" id="PS50977"/>
    </source>
</evidence>
<name>A0A8J3NRK6_9ACTN</name>
<keyword evidence="2 4" id="KW-0238">DNA-binding</keyword>
<dbReference type="PANTHER" id="PTHR30055:SF151">
    <property type="entry name" value="TRANSCRIPTIONAL REGULATORY PROTEIN"/>
    <property type="match status" value="1"/>
</dbReference>
<keyword evidence="7" id="KW-1185">Reference proteome</keyword>
<dbReference type="Pfam" id="PF02909">
    <property type="entry name" value="TetR_C_1"/>
    <property type="match status" value="1"/>
</dbReference>
<dbReference type="GO" id="GO:0045892">
    <property type="term" value="P:negative regulation of DNA-templated transcription"/>
    <property type="evidence" value="ECO:0007669"/>
    <property type="project" value="InterPro"/>
</dbReference>